<dbReference type="Proteomes" id="UP001497522">
    <property type="component" value="Chromosome 11"/>
</dbReference>
<keyword evidence="2" id="KW-0732">Signal</keyword>
<evidence type="ECO:0000256" key="1">
    <source>
        <dbReference type="SAM" id="Phobius"/>
    </source>
</evidence>
<evidence type="ECO:0000313" key="3">
    <source>
        <dbReference type="EMBL" id="CAK9860930.1"/>
    </source>
</evidence>
<dbReference type="PANTHER" id="PTHR12959">
    <property type="entry name" value="GPI TRANSAMIDASE COMPONENT PIG-T-RELATED"/>
    <property type="match status" value="1"/>
</dbReference>
<dbReference type="Pfam" id="PF04113">
    <property type="entry name" value="Gpi16"/>
    <property type="match status" value="1"/>
</dbReference>
<feature type="transmembrane region" description="Helical" evidence="1">
    <location>
        <begin position="575"/>
        <end position="596"/>
    </location>
</feature>
<accession>A0ABP1AEF8</accession>
<organism evidence="3 4">
    <name type="scientific">Sphagnum jensenii</name>
    <dbReference type="NCBI Taxonomy" id="128206"/>
    <lineage>
        <taxon>Eukaryota</taxon>
        <taxon>Viridiplantae</taxon>
        <taxon>Streptophyta</taxon>
        <taxon>Embryophyta</taxon>
        <taxon>Bryophyta</taxon>
        <taxon>Sphagnophytina</taxon>
        <taxon>Sphagnopsida</taxon>
        <taxon>Sphagnales</taxon>
        <taxon>Sphagnaceae</taxon>
        <taxon>Sphagnum</taxon>
    </lineage>
</organism>
<feature type="signal peptide" evidence="2">
    <location>
        <begin position="1"/>
        <end position="22"/>
    </location>
</feature>
<dbReference type="InterPro" id="IPR007245">
    <property type="entry name" value="PIG-T"/>
</dbReference>
<keyword evidence="4" id="KW-1185">Reference proteome</keyword>
<name>A0ABP1AEF8_9BRYO</name>
<keyword evidence="1" id="KW-1133">Transmembrane helix</keyword>
<keyword evidence="1" id="KW-0472">Membrane</keyword>
<reference evidence="3" key="1">
    <citation type="submission" date="2024-03" db="EMBL/GenBank/DDBJ databases">
        <authorList>
            <consortium name="ELIXIR-Norway"/>
            <consortium name="Elixir Norway"/>
        </authorList>
    </citation>
    <scope>NUCLEOTIDE SEQUENCE</scope>
</reference>
<evidence type="ECO:0000256" key="2">
    <source>
        <dbReference type="SAM" id="SignalP"/>
    </source>
</evidence>
<sequence>MRKLVSLFLALALVFHVIRVQSQRLTEEEEFSEDLLLRPLPDGKVLAHFLFTNLLPPVKSHGHHHHRWFPKAIYQLVQKYHIQQMELSFTQGRWDYQRWGALDPITSANAKPIGVELWAVFDVPKDKVDATWRNLTHALSGLFCASINFLESPAIVATPGLQRGVSGYLRYGALPREAVCTENLTPWLKLLPCRDKAGLTTLLERPRIYNGHYHSLRIHLKSGEFNKNGPEGGTSLRQSLTLVLKPSKSAVVPERLKSLHSNWSLYLLFKKSLVGECPLASSSQVHLELEGSLVKELQLNVVDNPGYLLMNALPNRILKEIPKSEWEEEQSVHVPCLLLDFEVQDYSKAYPLNVGLSWRAPIAWVPRQGPFRVTRFLTGSGNERGSIAIVLKANSESYLRSCSKFTPENKDAQVCVLDEGASGIDVTIFEMVPWYVRLYFHTLRVVLDGQQVALRDVAKWMRVSPSEDRKSPAVLEMQLRVPYNTSIISLTVEFDKGYLRIDEHPPDANRGFDLPSALFTFPHLQTARSYGFVNTTANAVFDQPFFQTLLEEQLVQIYSENLLVHLATPDFSMPYNVITFTMTVLALYFGSLLNVLRRRLGEEERLQAKTTGSQHAGKLMTLISKYFGKRSDSKHNVQTRTPLLKLVLIISVAAGIAIYYILGL</sequence>
<protein>
    <recommendedName>
        <fullName evidence="5">GPI transamidase component PIG-T</fullName>
    </recommendedName>
</protein>
<dbReference type="PANTHER" id="PTHR12959:SF11">
    <property type="entry name" value="GPI TRANSAMIDASE COMPONENT PIG-T"/>
    <property type="match status" value="1"/>
</dbReference>
<feature type="transmembrane region" description="Helical" evidence="1">
    <location>
        <begin position="643"/>
        <end position="662"/>
    </location>
</feature>
<evidence type="ECO:0000313" key="4">
    <source>
        <dbReference type="Proteomes" id="UP001497522"/>
    </source>
</evidence>
<evidence type="ECO:0008006" key="5">
    <source>
        <dbReference type="Google" id="ProtNLM"/>
    </source>
</evidence>
<feature type="chain" id="PRO_5045748030" description="GPI transamidase component PIG-T" evidence="2">
    <location>
        <begin position="23"/>
        <end position="664"/>
    </location>
</feature>
<proteinExistence type="predicted"/>
<gene>
    <name evidence="3" type="ORF">CSSPJE1EN2_LOCUS3925</name>
</gene>
<dbReference type="EMBL" id="OZ023712">
    <property type="protein sequence ID" value="CAK9860930.1"/>
    <property type="molecule type" value="Genomic_DNA"/>
</dbReference>
<keyword evidence="1" id="KW-0812">Transmembrane</keyword>